<gene>
    <name evidence="7" type="ORF">ACFQ4L_08320</name>
</gene>
<evidence type="ECO:0000256" key="1">
    <source>
        <dbReference type="ARBA" id="ARBA00004651"/>
    </source>
</evidence>
<dbReference type="EMBL" id="JBHTOF010000095">
    <property type="protein sequence ID" value="MFD1466066.1"/>
    <property type="molecule type" value="Genomic_DNA"/>
</dbReference>
<evidence type="ECO:0000256" key="2">
    <source>
        <dbReference type="ARBA" id="ARBA00022475"/>
    </source>
</evidence>
<feature type="transmembrane region" description="Helical" evidence="6">
    <location>
        <begin position="35"/>
        <end position="58"/>
    </location>
</feature>
<keyword evidence="2" id="KW-1003">Cell membrane</keyword>
<feature type="transmembrane region" description="Helical" evidence="6">
    <location>
        <begin position="79"/>
        <end position="101"/>
    </location>
</feature>
<keyword evidence="5 6" id="KW-0472">Membrane</keyword>
<evidence type="ECO:0000313" key="8">
    <source>
        <dbReference type="Proteomes" id="UP001597244"/>
    </source>
</evidence>
<organism evidence="7 8">
    <name type="scientific">Lapidilactobacillus mulanensis</name>
    <dbReference type="NCBI Taxonomy" id="2485999"/>
    <lineage>
        <taxon>Bacteria</taxon>
        <taxon>Bacillati</taxon>
        <taxon>Bacillota</taxon>
        <taxon>Bacilli</taxon>
        <taxon>Lactobacillales</taxon>
        <taxon>Lactobacillaceae</taxon>
        <taxon>Lapidilactobacillus</taxon>
    </lineage>
</organism>
<dbReference type="Pfam" id="PF01943">
    <property type="entry name" value="Polysacc_synt"/>
    <property type="match status" value="1"/>
</dbReference>
<feature type="transmembrane region" description="Helical" evidence="6">
    <location>
        <begin position="372"/>
        <end position="389"/>
    </location>
</feature>
<keyword evidence="8" id="KW-1185">Reference proteome</keyword>
<dbReference type="Proteomes" id="UP001597244">
    <property type="component" value="Unassembled WGS sequence"/>
</dbReference>
<evidence type="ECO:0000256" key="6">
    <source>
        <dbReference type="SAM" id="Phobius"/>
    </source>
</evidence>
<comment type="caution">
    <text evidence="7">The sequence shown here is derived from an EMBL/GenBank/DDBJ whole genome shotgun (WGS) entry which is preliminary data.</text>
</comment>
<feature type="transmembrane region" description="Helical" evidence="6">
    <location>
        <begin position="121"/>
        <end position="144"/>
    </location>
</feature>
<proteinExistence type="predicted"/>
<name>A0ABW4DQI8_9LACO</name>
<keyword evidence="4 6" id="KW-1133">Transmembrane helix</keyword>
<evidence type="ECO:0000256" key="5">
    <source>
        <dbReference type="ARBA" id="ARBA00023136"/>
    </source>
</evidence>
<feature type="transmembrane region" description="Helical" evidence="6">
    <location>
        <begin position="337"/>
        <end position="360"/>
    </location>
</feature>
<protein>
    <submittedName>
        <fullName evidence="7">Oligosaccharide flippase family protein</fullName>
    </submittedName>
</protein>
<sequence length="498" mass="56388">MGTLLSYTSMIVGYVIQIGYTPIMIRIIGQSQYGLYNLTNSIVSYLSLFSLGFGPAYIRFYMRHRMQNDETAIKRMNGMFMSVFLLLGMIATLAGIILVSKSDFVLGSKFSKSELALAKKLMILMVANIAISFPLIPVVSYIQANERFIFQNSLTIVRQIMNPFLALPLLYAGYGSLGMILATTVISMIVGLFQIYYAITKLRFRLLWSKHDFVELKEVAIFSSFLFLNAITDQINWNVDKFIIGRYYGAVPVAIYGIAAQLNNYYLSFSTAISNVYIPRINRIVAESKVDMNHHLTDLFIKIGRVQFMVILFILLEIIFIGRPFIGFWAGKDYYNAYPILLVLIIPVTVPLIQNAGIAIQQAKNMHIFRSVLYIAIALLNALLSVVLVQKYGALGTAFATALAIVIGNIILMNWYYQKHIGLDIVKFWSSIATFIPLIIITVIFGWVTISLIDSYTIIGFIIDATLIAIVYSISLWFTVFTTEERYLFMRKLNKGRK</sequence>
<keyword evidence="3 6" id="KW-0812">Transmembrane</keyword>
<dbReference type="PANTHER" id="PTHR30250:SF26">
    <property type="entry name" value="PSMA PROTEIN"/>
    <property type="match status" value="1"/>
</dbReference>
<feature type="transmembrane region" description="Helical" evidence="6">
    <location>
        <begin position="395"/>
        <end position="416"/>
    </location>
</feature>
<dbReference type="PANTHER" id="PTHR30250">
    <property type="entry name" value="PST FAMILY PREDICTED COLANIC ACID TRANSPORTER"/>
    <property type="match status" value="1"/>
</dbReference>
<feature type="transmembrane region" description="Helical" evidence="6">
    <location>
        <begin position="456"/>
        <end position="481"/>
    </location>
</feature>
<reference evidence="8" key="1">
    <citation type="journal article" date="2019" name="Int. J. Syst. Evol. Microbiol.">
        <title>The Global Catalogue of Microorganisms (GCM) 10K type strain sequencing project: providing services to taxonomists for standard genome sequencing and annotation.</title>
        <authorList>
            <consortium name="The Broad Institute Genomics Platform"/>
            <consortium name="The Broad Institute Genome Sequencing Center for Infectious Disease"/>
            <person name="Wu L."/>
            <person name="Ma J."/>
        </authorList>
    </citation>
    <scope>NUCLEOTIDE SEQUENCE [LARGE SCALE GENOMIC DNA]</scope>
    <source>
        <strain evidence="8">CCM 8951</strain>
    </source>
</reference>
<evidence type="ECO:0000313" key="7">
    <source>
        <dbReference type="EMBL" id="MFD1466066.1"/>
    </source>
</evidence>
<comment type="subcellular location">
    <subcellularLocation>
        <location evidence="1">Cell membrane</location>
        <topology evidence="1">Multi-pass membrane protein</topology>
    </subcellularLocation>
</comment>
<dbReference type="InterPro" id="IPR002797">
    <property type="entry name" value="Polysacc_synth"/>
</dbReference>
<evidence type="ECO:0000256" key="4">
    <source>
        <dbReference type="ARBA" id="ARBA00022989"/>
    </source>
</evidence>
<feature type="transmembrane region" description="Helical" evidence="6">
    <location>
        <begin position="180"/>
        <end position="199"/>
    </location>
</feature>
<accession>A0ABW4DQI8</accession>
<evidence type="ECO:0000256" key="3">
    <source>
        <dbReference type="ARBA" id="ARBA00022692"/>
    </source>
</evidence>
<feature type="transmembrane region" description="Helical" evidence="6">
    <location>
        <begin position="7"/>
        <end position="29"/>
    </location>
</feature>
<feature type="transmembrane region" description="Helical" evidence="6">
    <location>
        <begin position="428"/>
        <end position="450"/>
    </location>
</feature>
<dbReference type="InterPro" id="IPR050833">
    <property type="entry name" value="Poly_Biosynth_Transport"/>
</dbReference>
<feature type="transmembrane region" description="Helical" evidence="6">
    <location>
        <begin position="308"/>
        <end position="331"/>
    </location>
</feature>